<evidence type="ECO:0000313" key="3">
    <source>
        <dbReference type="Proteomes" id="UP001303046"/>
    </source>
</evidence>
<evidence type="ECO:0000313" key="2">
    <source>
        <dbReference type="EMBL" id="KAK6736806.1"/>
    </source>
</evidence>
<comment type="caution">
    <text evidence="2">The sequence shown here is derived from an EMBL/GenBank/DDBJ whole genome shotgun (WGS) entry which is preliminary data.</text>
</comment>
<gene>
    <name evidence="2" type="primary">Necator_chrII.g7271</name>
    <name evidence="2" type="ORF">RB195_019478</name>
</gene>
<name>A0ABR1CED8_NECAM</name>
<keyword evidence="3" id="KW-1185">Reference proteome</keyword>
<accession>A0ABR1CED8</accession>
<sequence length="116" mass="12951">MKLEKGRQMIGNCTKKQVKIGRRFVFNFATAACGNCQESAAHLALPNGNIRENVRWWLLFTSRQRRSNKKESPDSGGKLDKVAPRRTGAAEDLVMYAGKPPSDCPTPAMQATERRT</sequence>
<feature type="region of interest" description="Disordered" evidence="1">
    <location>
        <begin position="64"/>
        <end position="116"/>
    </location>
</feature>
<evidence type="ECO:0000256" key="1">
    <source>
        <dbReference type="SAM" id="MobiDB-lite"/>
    </source>
</evidence>
<feature type="compositionally biased region" description="Basic and acidic residues" evidence="1">
    <location>
        <begin position="69"/>
        <end position="83"/>
    </location>
</feature>
<dbReference type="EMBL" id="JAVFWL010000002">
    <property type="protein sequence ID" value="KAK6736806.1"/>
    <property type="molecule type" value="Genomic_DNA"/>
</dbReference>
<reference evidence="2 3" key="1">
    <citation type="submission" date="2023-08" db="EMBL/GenBank/DDBJ databases">
        <title>A Necator americanus chromosomal reference genome.</title>
        <authorList>
            <person name="Ilik V."/>
            <person name="Petrzelkova K.J."/>
            <person name="Pardy F."/>
            <person name="Fuh T."/>
            <person name="Niatou-Singa F.S."/>
            <person name="Gouil Q."/>
            <person name="Baker L."/>
            <person name="Ritchie M.E."/>
            <person name="Jex A.R."/>
            <person name="Gazzola D."/>
            <person name="Li H."/>
            <person name="Toshio Fujiwara R."/>
            <person name="Zhan B."/>
            <person name="Aroian R.V."/>
            <person name="Pafco B."/>
            <person name="Schwarz E.M."/>
        </authorList>
    </citation>
    <scope>NUCLEOTIDE SEQUENCE [LARGE SCALE GENOMIC DNA]</scope>
    <source>
        <strain evidence="2 3">Aroian</strain>
        <tissue evidence="2">Whole animal</tissue>
    </source>
</reference>
<proteinExistence type="predicted"/>
<protein>
    <submittedName>
        <fullName evidence="2">Uncharacterized protein</fullName>
    </submittedName>
</protein>
<organism evidence="2 3">
    <name type="scientific">Necator americanus</name>
    <name type="common">Human hookworm</name>
    <dbReference type="NCBI Taxonomy" id="51031"/>
    <lineage>
        <taxon>Eukaryota</taxon>
        <taxon>Metazoa</taxon>
        <taxon>Ecdysozoa</taxon>
        <taxon>Nematoda</taxon>
        <taxon>Chromadorea</taxon>
        <taxon>Rhabditida</taxon>
        <taxon>Rhabditina</taxon>
        <taxon>Rhabditomorpha</taxon>
        <taxon>Strongyloidea</taxon>
        <taxon>Ancylostomatidae</taxon>
        <taxon>Bunostominae</taxon>
        <taxon>Necator</taxon>
    </lineage>
</organism>
<dbReference type="Proteomes" id="UP001303046">
    <property type="component" value="Unassembled WGS sequence"/>
</dbReference>